<name>A0A9P8RX88_9EUKA</name>
<accession>A0A9P8RX88</accession>
<gene>
    <name evidence="1" type="ORF">SS50377_24862</name>
</gene>
<reference evidence="1 2" key="1">
    <citation type="journal article" date="2014" name="PLoS Genet.">
        <title>The Genome of Spironucleus salmonicida Highlights a Fish Pathogen Adapted to Fluctuating Environments.</title>
        <authorList>
            <person name="Xu F."/>
            <person name="Jerlstrom-Hultqvist J."/>
            <person name="Einarsson E."/>
            <person name="Astvaldsson A."/>
            <person name="Svard S.G."/>
            <person name="Andersson J.O."/>
        </authorList>
    </citation>
    <scope>NUCLEOTIDE SEQUENCE [LARGE SCALE GENOMIC DNA]</scope>
    <source>
        <strain evidence="1 2">ATCC 50377</strain>
    </source>
</reference>
<dbReference type="RefSeq" id="XP_067763522.1">
    <property type="nucleotide sequence ID" value="XM_067908701.1"/>
</dbReference>
<sequence>MKRTGTTFNASTLPPLPIHSRQQPEIISEDYIQQAMNINKKKKLIQEQIQCKISLIEVCKQYFCRVDDTYKSDWVELYRLKALVMRKQLTQQQIINYVTTEFNTFKHQELLIKSDTNDDRIIALSARKYEILSVRVLDEQQQKLSARIKKSKTSAQLFSSKKWH</sequence>
<protein>
    <submittedName>
        <fullName evidence="1">Uncharacterized protein</fullName>
    </submittedName>
</protein>
<evidence type="ECO:0000313" key="2">
    <source>
        <dbReference type="Proteomes" id="UP000018208"/>
    </source>
</evidence>
<dbReference type="KEGG" id="ssao:94298885"/>
<organism evidence="1 2">
    <name type="scientific">Spironucleus salmonicida</name>
    <dbReference type="NCBI Taxonomy" id="348837"/>
    <lineage>
        <taxon>Eukaryota</taxon>
        <taxon>Metamonada</taxon>
        <taxon>Diplomonadida</taxon>
        <taxon>Hexamitidae</taxon>
        <taxon>Hexamitinae</taxon>
        <taxon>Spironucleus</taxon>
    </lineage>
</organism>
<evidence type="ECO:0000313" key="1">
    <source>
        <dbReference type="EMBL" id="KAH0572749.1"/>
    </source>
</evidence>
<comment type="caution">
    <text evidence="1">The sequence shown here is derived from an EMBL/GenBank/DDBJ whole genome shotgun (WGS) entry which is preliminary data.</text>
</comment>
<dbReference type="Proteomes" id="UP000018208">
    <property type="component" value="Unassembled WGS sequence"/>
</dbReference>
<dbReference type="EMBL" id="AUWU02000005">
    <property type="protein sequence ID" value="KAH0572749.1"/>
    <property type="molecule type" value="Genomic_DNA"/>
</dbReference>
<dbReference type="AlphaFoldDB" id="A0A9P8RX88"/>
<proteinExistence type="predicted"/>
<dbReference type="GeneID" id="94298885"/>
<keyword evidence="2" id="KW-1185">Reference proteome</keyword>